<feature type="region of interest" description="Disordered" evidence="1">
    <location>
        <begin position="84"/>
        <end position="103"/>
    </location>
</feature>
<gene>
    <name evidence="2" type="ORF">ALC56_03054</name>
</gene>
<reference evidence="2 3" key="1">
    <citation type="submission" date="2016-03" db="EMBL/GenBank/DDBJ databases">
        <title>Trachymyrmex septentrionalis WGS genome.</title>
        <authorList>
            <person name="Nygaard S."/>
            <person name="Hu H."/>
            <person name="Boomsma J."/>
            <person name="Zhang G."/>
        </authorList>
    </citation>
    <scope>NUCLEOTIDE SEQUENCE [LARGE SCALE GENOMIC DNA]</scope>
    <source>
        <strain evidence="2">Tsep2-gDNA-1</strain>
        <tissue evidence="2">Whole body</tissue>
    </source>
</reference>
<organism evidence="2 3">
    <name type="scientific">Trachymyrmex septentrionalis</name>
    <dbReference type="NCBI Taxonomy" id="34720"/>
    <lineage>
        <taxon>Eukaryota</taxon>
        <taxon>Metazoa</taxon>
        <taxon>Ecdysozoa</taxon>
        <taxon>Arthropoda</taxon>
        <taxon>Hexapoda</taxon>
        <taxon>Insecta</taxon>
        <taxon>Pterygota</taxon>
        <taxon>Neoptera</taxon>
        <taxon>Endopterygota</taxon>
        <taxon>Hymenoptera</taxon>
        <taxon>Apocrita</taxon>
        <taxon>Aculeata</taxon>
        <taxon>Formicoidea</taxon>
        <taxon>Formicidae</taxon>
        <taxon>Myrmicinae</taxon>
        <taxon>Trachymyrmex</taxon>
    </lineage>
</organism>
<feature type="compositionally biased region" description="Basic and acidic residues" evidence="1">
    <location>
        <begin position="84"/>
        <end position="96"/>
    </location>
</feature>
<evidence type="ECO:0000313" key="3">
    <source>
        <dbReference type="Proteomes" id="UP000078541"/>
    </source>
</evidence>
<evidence type="ECO:0000313" key="2">
    <source>
        <dbReference type="EMBL" id="KYN42508.1"/>
    </source>
</evidence>
<sequence length="103" mass="11899">SSFHTESFLFASSLSFSRADPSHPSQSSPFPPTSFYYRSYVPCLLRHYKMPANIIDKLNFGYKHRNGVLIEDLFAEIRARNDPRLVNKNPPSREHVELDEEAL</sequence>
<evidence type="ECO:0000256" key="1">
    <source>
        <dbReference type="SAM" id="MobiDB-lite"/>
    </source>
</evidence>
<accession>A0A195FPX1</accession>
<proteinExistence type="predicted"/>
<keyword evidence="3" id="KW-1185">Reference proteome</keyword>
<dbReference type="Proteomes" id="UP000078541">
    <property type="component" value="Unassembled WGS sequence"/>
</dbReference>
<feature type="non-terminal residue" evidence="2">
    <location>
        <position position="1"/>
    </location>
</feature>
<protein>
    <submittedName>
        <fullName evidence="2">Uncharacterized protein</fullName>
    </submittedName>
</protein>
<dbReference type="EMBL" id="KQ981340">
    <property type="protein sequence ID" value="KYN42508.1"/>
    <property type="molecule type" value="Genomic_DNA"/>
</dbReference>
<name>A0A195FPX1_9HYME</name>
<dbReference type="AlphaFoldDB" id="A0A195FPX1"/>